<dbReference type="PANTHER" id="PTHR32305:SF15">
    <property type="entry name" value="PROTEIN RHSA-RELATED"/>
    <property type="match status" value="1"/>
</dbReference>
<accession>A0A3D9C1V8</accession>
<feature type="compositionally biased region" description="Basic and acidic residues" evidence="2">
    <location>
        <begin position="127"/>
        <end position="147"/>
    </location>
</feature>
<dbReference type="PRINTS" id="PR00394">
    <property type="entry name" value="RHSPROTEIN"/>
</dbReference>
<dbReference type="Gene3D" id="2.180.10.10">
    <property type="entry name" value="RHS repeat-associated core"/>
    <property type="match status" value="1"/>
</dbReference>
<proteinExistence type="predicted"/>
<feature type="region of interest" description="Disordered" evidence="2">
    <location>
        <begin position="124"/>
        <end position="147"/>
    </location>
</feature>
<name>A0A3D9C1V8_9FLAO</name>
<reference evidence="5" key="1">
    <citation type="submission" date="2018-06" db="EMBL/GenBank/DDBJ databases">
        <authorList>
            <person name="Lum Nde A."/>
            <person name="Hugo C."/>
        </authorList>
    </citation>
    <scope>NUCLEOTIDE SEQUENCE [LARGE SCALE GENOMIC DNA]</scope>
    <source>
        <strain evidence="5">1_F178</strain>
    </source>
</reference>
<comment type="caution">
    <text evidence="4">The sequence shown here is derived from an EMBL/GenBank/DDBJ whole genome shotgun (WGS) entry which is preliminary data.</text>
</comment>
<dbReference type="Proteomes" id="UP000256686">
    <property type="component" value="Unassembled WGS sequence"/>
</dbReference>
<evidence type="ECO:0000256" key="2">
    <source>
        <dbReference type="SAM" id="MobiDB-lite"/>
    </source>
</evidence>
<feature type="region of interest" description="Disordered" evidence="2">
    <location>
        <begin position="195"/>
        <end position="216"/>
    </location>
</feature>
<dbReference type="EMBL" id="QNVT01000032">
    <property type="protein sequence ID" value="REC59784.1"/>
    <property type="molecule type" value="Genomic_DNA"/>
</dbReference>
<dbReference type="InterPro" id="IPR056823">
    <property type="entry name" value="TEN-like_YD-shell"/>
</dbReference>
<sequence length="216" mass="24755">MVGEEQFSTISDYFGTPTHAYDHAGSLVWERELDVYGSLRKGDNEFVPFLYQGQYVDADINLVYNRNRWYDSESGLYTQQDPIGIVGGLQQYAYVHDTNRWLDVFGLTRGARVSKLPKHLQRRPKWRKDTMDDLKKNSPKNADGKYLDAKTGLPIEPGNEIVGHQNQSWREYQEDPANAKKTRAQVIEDYNKLSNLGFEDSTSSSSDGGKFRGHEH</sequence>
<dbReference type="AlphaFoldDB" id="A0A3D9C1V8"/>
<dbReference type="InterPro" id="IPR050708">
    <property type="entry name" value="T6SS_VgrG/RHS"/>
</dbReference>
<dbReference type="PANTHER" id="PTHR32305">
    <property type="match status" value="1"/>
</dbReference>
<gene>
    <name evidence="4" type="ORF">DRF65_23930</name>
</gene>
<organism evidence="4 5">
    <name type="scientific">Chryseobacterium pennae</name>
    <dbReference type="NCBI Taxonomy" id="2258962"/>
    <lineage>
        <taxon>Bacteria</taxon>
        <taxon>Pseudomonadati</taxon>
        <taxon>Bacteroidota</taxon>
        <taxon>Flavobacteriia</taxon>
        <taxon>Flavobacteriales</taxon>
        <taxon>Weeksellaceae</taxon>
        <taxon>Chryseobacterium group</taxon>
        <taxon>Chryseobacterium</taxon>
    </lineage>
</organism>
<keyword evidence="5" id="KW-1185">Reference proteome</keyword>
<dbReference type="NCBIfam" id="TIGR03696">
    <property type="entry name" value="Rhs_assc_core"/>
    <property type="match status" value="1"/>
</dbReference>
<feature type="domain" description="Teneurin-like YD-shell" evidence="3">
    <location>
        <begin position="5"/>
        <end position="81"/>
    </location>
</feature>
<protein>
    <recommendedName>
        <fullName evidence="3">Teneurin-like YD-shell domain-containing protein</fullName>
    </recommendedName>
</protein>
<dbReference type="InterPro" id="IPR022385">
    <property type="entry name" value="Rhs_assc_core"/>
</dbReference>
<evidence type="ECO:0000256" key="1">
    <source>
        <dbReference type="ARBA" id="ARBA00022737"/>
    </source>
</evidence>
<evidence type="ECO:0000313" key="5">
    <source>
        <dbReference type="Proteomes" id="UP000256686"/>
    </source>
</evidence>
<keyword evidence="1" id="KW-0677">Repeat</keyword>
<dbReference type="Pfam" id="PF25023">
    <property type="entry name" value="TEN_YD-shell"/>
    <property type="match status" value="1"/>
</dbReference>
<evidence type="ECO:0000259" key="3">
    <source>
        <dbReference type="Pfam" id="PF25023"/>
    </source>
</evidence>
<evidence type="ECO:0000313" key="4">
    <source>
        <dbReference type="EMBL" id="REC59784.1"/>
    </source>
</evidence>